<feature type="compositionally biased region" description="Low complexity" evidence="8">
    <location>
        <begin position="481"/>
        <end position="517"/>
    </location>
</feature>
<feature type="compositionally biased region" description="Polar residues" evidence="8">
    <location>
        <begin position="518"/>
        <end position="549"/>
    </location>
</feature>
<keyword evidence="4" id="KW-0813">Transport</keyword>
<evidence type="ECO:0000256" key="7">
    <source>
        <dbReference type="PROSITE-ProRule" id="PRU00192"/>
    </source>
</evidence>
<dbReference type="CDD" id="cd21388">
    <property type="entry name" value="GAT_STAM"/>
    <property type="match status" value="1"/>
</dbReference>
<dbReference type="InterPro" id="IPR003903">
    <property type="entry name" value="UIM_dom"/>
</dbReference>
<feature type="compositionally biased region" description="Low complexity" evidence="8">
    <location>
        <begin position="679"/>
        <end position="694"/>
    </location>
</feature>
<dbReference type="GO" id="GO:0033565">
    <property type="term" value="C:ESCRT-0 complex"/>
    <property type="evidence" value="ECO:0007669"/>
    <property type="project" value="TreeGrafter"/>
</dbReference>
<keyword evidence="3 7" id="KW-0728">SH3 domain</keyword>
<evidence type="ECO:0000256" key="8">
    <source>
        <dbReference type="SAM" id="MobiDB-lite"/>
    </source>
</evidence>
<evidence type="ECO:0000256" key="3">
    <source>
        <dbReference type="ARBA" id="ARBA00022443"/>
    </source>
</evidence>
<dbReference type="PROSITE" id="PS50179">
    <property type="entry name" value="VHS"/>
    <property type="match status" value="1"/>
</dbReference>
<dbReference type="SUPFAM" id="SSF50044">
    <property type="entry name" value="SH3-domain"/>
    <property type="match status" value="1"/>
</dbReference>
<dbReference type="Pfam" id="PF00790">
    <property type="entry name" value="VHS"/>
    <property type="match status" value="1"/>
</dbReference>
<dbReference type="InterPro" id="IPR002014">
    <property type="entry name" value="VHS_dom"/>
</dbReference>
<dbReference type="PANTHER" id="PTHR45929:SF3">
    <property type="entry name" value="JAK PATHWAY SIGNAL TRANSDUCTION ADAPTOR MOLECULE"/>
    <property type="match status" value="1"/>
</dbReference>
<reference evidence="11" key="1">
    <citation type="submission" date="2018-01" db="EMBL/GenBank/DDBJ databases">
        <title>An insight into the sialome of Amazonian anophelines.</title>
        <authorList>
            <person name="Ribeiro J.M."/>
            <person name="Scarpassa V."/>
            <person name="Calvo E."/>
        </authorList>
    </citation>
    <scope>NUCLEOTIDE SEQUENCE</scope>
    <source>
        <tissue evidence="11">Salivary glands</tissue>
    </source>
</reference>
<name>A0A2M4AAZ2_9DIPT</name>
<comment type="subcellular location">
    <subcellularLocation>
        <location evidence="1">Endosome</location>
    </subcellularLocation>
</comment>
<feature type="domain" description="VHS" evidence="10">
    <location>
        <begin position="17"/>
        <end position="145"/>
    </location>
</feature>
<dbReference type="Pfam" id="PF00018">
    <property type="entry name" value="SH3_1"/>
    <property type="match status" value="1"/>
</dbReference>
<evidence type="ECO:0000256" key="4">
    <source>
        <dbReference type="ARBA" id="ARBA00022448"/>
    </source>
</evidence>
<evidence type="ECO:0000256" key="2">
    <source>
        <dbReference type="ARBA" id="ARBA00009666"/>
    </source>
</evidence>
<protein>
    <submittedName>
        <fullName evidence="11">Putative signal transducing adaptor protein stam/stam2</fullName>
    </submittedName>
</protein>
<dbReference type="InterPro" id="IPR001452">
    <property type="entry name" value="SH3_domain"/>
</dbReference>
<dbReference type="PANTHER" id="PTHR45929">
    <property type="entry name" value="JAK PATHWAY SIGNAL TRANSDUCTION ADAPTOR MOLECULE"/>
    <property type="match status" value="1"/>
</dbReference>
<dbReference type="FunFam" id="1.25.40.90:FF:000009">
    <property type="entry name" value="Putative signal transducing adapter molecule 1"/>
    <property type="match status" value="1"/>
</dbReference>
<dbReference type="InterPro" id="IPR050670">
    <property type="entry name" value="STAM"/>
</dbReference>
<comment type="similarity">
    <text evidence="2">Belongs to the STAM family.</text>
</comment>
<dbReference type="GO" id="GO:0043130">
    <property type="term" value="F:ubiquitin binding"/>
    <property type="evidence" value="ECO:0007669"/>
    <property type="project" value="InterPro"/>
</dbReference>
<dbReference type="PRINTS" id="PR00452">
    <property type="entry name" value="SH3DOMAIN"/>
</dbReference>
<accession>A0A2M4AAZ2</accession>
<dbReference type="GO" id="GO:0043328">
    <property type="term" value="P:protein transport to vacuole involved in ubiquitin-dependent protein catabolic process via the multivesicular body sorting pathway"/>
    <property type="evidence" value="ECO:0007669"/>
    <property type="project" value="TreeGrafter"/>
</dbReference>
<feature type="compositionally biased region" description="Basic and acidic residues" evidence="8">
    <location>
        <begin position="141"/>
        <end position="157"/>
    </location>
</feature>
<keyword evidence="6" id="KW-0653">Protein transport</keyword>
<dbReference type="Gene3D" id="1.20.5.1940">
    <property type="match status" value="1"/>
</dbReference>
<dbReference type="SUPFAM" id="SSF48464">
    <property type="entry name" value="ENTH/VHS domain"/>
    <property type="match status" value="1"/>
</dbReference>
<feature type="compositionally biased region" description="Pro residues" evidence="8">
    <location>
        <begin position="636"/>
        <end position="645"/>
    </location>
</feature>
<feature type="domain" description="SH3" evidence="9">
    <location>
        <begin position="217"/>
        <end position="276"/>
    </location>
</feature>
<dbReference type="CDD" id="cd11820">
    <property type="entry name" value="SH3_STAM"/>
    <property type="match status" value="1"/>
</dbReference>
<evidence type="ECO:0000259" key="9">
    <source>
        <dbReference type="PROSITE" id="PS50002"/>
    </source>
</evidence>
<evidence type="ECO:0000256" key="5">
    <source>
        <dbReference type="ARBA" id="ARBA00022753"/>
    </source>
</evidence>
<sequence>MSLFGTSSSLNPDIEKATSENNTTEKWGLIMDICDKVNNGMATPKECLRSIIKRLNHANPHVVMKAITLLDACVNNCGKQFHLEVASREFETEFKKLLQKSQPKVTTKLKLSLKRWAEETFKSDPQLDLIPSLYKKLREEGHDFSDPSATPKREPVMSKDPNVVSSQQEEDDIAKAIELSLKEAKISQSPKMSTVAGSGTTTTSLYPSTLLSAAPVPEPRKVRALYDFEAAEDNELTFQAGEIIMVLDDSDPNWWKGQNQRGEGLFPSNFVTADLSVEPESLATGGKGAKKTVQFSDDPKLLADGTTSDKDSPAHQKLQAVEINEEKIDRLLHLIHEADPEDPSQDTEEMLQLEALVNQMGPLIDAELERVDRKHAQLTQLSSDLVDAINLYHNLMREPDRSMMMSMGAGGAGPAAAAAYGMGPGGPSAYPGAPMPPMYGIPGMYAPPGASMYPMQLPGTQQQLPMGGYMMGPMRHDSMVGGPAMGATAGTGMPQFPAAPPQQSSLPHHPHHAGPGPVTQNGPTSMATTGVTSQATTSQQAANPQSMPNMNVPPMAQPQPQSLPPLGSYANPTSPPPTTGMMQQPPPSQLRPPGPAPPGAYQNYGPQPISQPQQQQQQQQQSQQVPQQHVTGGPPSMGPGAPPVAPTTQPGQHPHLGMNGANGGMTHYGPPATSSGPVPSAQMQAPPHQQQPALHQQAPPFMTQLGGGGGGGPPSMGYPMPGGAPMVGAGMYPPGPGPVGPLSINTGTNHHHHHPGPQNIPIYQQHKACYPSFG</sequence>
<dbReference type="EMBL" id="GGFK01004635">
    <property type="protein sequence ID" value="MBW37956.1"/>
    <property type="molecule type" value="Transcribed_RNA"/>
</dbReference>
<feature type="compositionally biased region" description="Low complexity" evidence="8">
    <location>
        <begin position="599"/>
        <end position="634"/>
    </location>
</feature>
<proteinExistence type="inferred from homology"/>
<organism evidence="11">
    <name type="scientific">Anopheles triannulatus</name>
    <dbReference type="NCBI Taxonomy" id="58253"/>
    <lineage>
        <taxon>Eukaryota</taxon>
        <taxon>Metazoa</taxon>
        <taxon>Ecdysozoa</taxon>
        <taxon>Arthropoda</taxon>
        <taxon>Hexapoda</taxon>
        <taxon>Insecta</taxon>
        <taxon>Pterygota</taxon>
        <taxon>Neoptera</taxon>
        <taxon>Endopterygota</taxon>
        <taxon>Diptera</taxon>
        <taxon>Nematocera</taxon>
        <taxon>Culicoidea</taxon>
        <taxon>Culicidae</taxon>
        <taxon>Anophelinae</taxon>
        <taxon>Anopheles</taxon>
    </lineage>
</organism>
<evidence type="ECO:0000256" key="6">
    <source>
        <dbReference type="ARBA" id="ARBA00022927"/>
    </source>
</evidence>
<dbReference type="InterPro" id="IPR008942">
    <property type="entry name" value="ENTH_VHS"/>
</dbReference>
<dbReference type="Gene3D" id="2.30.30.40">
    <property type="entry name" value="SH3 Domains"/>
    <property type="match status" value="1"/>
</dbReference>
<dbReference type="SMART" id="SM00288">
    <property type="entry name" value="VHS"/>
    <property type="match status" value="1"/>
</dbReference>
<dbReference type="GO" id="GO:0035091">
    <property type="term" value="F:phosphatidylinositol binding"/>
    <property type="evidence" value="ECO:0007669"/>
    <property type="project" value="InterPro"/>
</dbReference>
<feature type="compositionally biased region" description="Pro residues" evidence="8">
    <location>
        <begin position="573"/>
        <end position="598"/>
    </location>
</feature>
<dbReference type="PROSITE" id="PS50330">
    <property type="entry name" value="UIM"/>
    <property type="match status" value="1"/>
</dbReference>
<evidence type="ECO:0000259" key="10">
    <source>
        <dbReference type="PROSITE" id="PS50179"/>
    </source>
</evidence>
<dbReference type="Gene3D" id="1.25.40.90">
    <property type="match status" value="1"/>
</dbReference>
<dbReference type="InterPro" id="IPR036028">
    <property type="entry name" value="SH3-like_dom_sf"/>
</dbReference>
<dbReference type="AlphaFoldDB" id="A0A2M4AAZ2"/>
<keyword evidence="5" id="KW-0967">Endosome</keyword>
<dbReference type="PROSITE" id="PS50002">
    <property type="entry name" value="SH3"/>
    <property type="match status" value="1"/>
</dbReference>
<feature type="region of interest" description="Disordered" evidence="8">
    <location>
        <begin position="141"/>
        <end position="168"/>
    </location>
</feature>
<evidence type="ECO:0000256" key="1">
    <source>
        <dbReference type="ARBA" id="ARBA00004177"/>
    </source>
</evidence>
<dbReference type="SMART" id="SM00326">
    <property type="entry name" value="SH3"/>
    <property type="match status" value="1"/>
</dbReference>
<feature type="region of interest" description="Disordered" evidence="8">
    <location>
        <begin position="480"/>
        <end position="694"/>
    </location>
</feature>
<evidence type="ECO:0000313" key="11">
    <source>
        <dbReference type="EMBL" id="MBW37956.1"/>
    </source>
</evidence>
<dbReference type="CDD" id="cd03568">
    <property type="entry name" value="VHS_STAM"/>
    <property type="match status" value="1"/>
</dbReference>